<feature type="domain" description="Major facilitator superfamily (MFS) profile" evidence="11">
    <location>
        <begin position="84"/>
        <end position="575"/>
    </location>
</feature>
<dbReference type="OrthoDB" id="10021397at2759"/>
<evidence type="ECO:0000313" key="14">
    <source>
        <dbReference type="Proteomes" id="UP000308092"/>
    </source>
</evidence>
<evidence type="ECO:0000313" key="12">
    <source>
        <dbReference type="EMBL" id="KAA8645956.1"/>
    </source>
</evidence>
<dbReference type="STRING" id="1220188.A0A4S3J5J9"/>
<dbReference type="PRINTS" id="PR01036">
    <property type="entry name" value="TCRTETB"/>
</dbReference>
<reference evidence="12 15" key="2">
    <citation type="submission" date="2019-08" db="EMBL/GenBank/DDBJ databases">
        <title>The genome sequence of a newly discovered highly antifungal drug resistant Aspergillus species, Aspergillus tanneri NIH 1004.</title>
        <authorList>
            <person name="Mounaud S."/>
            <person name="Singh I."/>
            <person name="Joardar V."/>
            <person name="Pakala S."/>
            <person name="Pakala S."/>
            <person name="Venepally P."/>
            <person name="Chung J.K."/>
            <person name="Losada L."/>
            <person name="Nierman W.C."/>
        </authorList>
    </citation>
    <scope>NUCLEOTIDE SEQUENCE [LARGE SCALE GENOMIC DNA]</scope>
    <source>
        <strain evidence="12 15">NIH1004</strain>
    </source>
</reference>
<evidence type="ECO:0000256" key="2">
    <source>
        <dbReference type="ARBA" id="ARBA00007520"/>
    </source>
</evidence>
<feature type="region of interest" description="Disordered" evidence="9">
    <location>
        <begin position="1"/>
        <end position="71"/>
    </location>
</feature>
<reference evidence="13 14" key="1">
    <citation type="submission" date="2019-03" db="EMBL/GenBank/DDBJ databases">
        <title>The genome sequence of a newly discovered highly antifungal drug resistant Aspergillus species, Aspergillus tanneri NIH 1004.</title>
        <authorList>
            <person name="Mounaud S."/>
            <person name="Singh I."/>
            <person name="Joardar V."/>
            <person name="Pakala S."/>
            <person name="Pakala S."/>
            <person name="Venepally P."/>
            <person name="Hoover J."/>
            <person name="Nierman W."/>
            <person name="Chung J."/>
            <person name="Losada L."/>
        </authorList>
    </citation>
    <scope>NUCLEOTIDE SEQUENCE [LARGE SCALE GENOMIC DNA]</scope>
    <source>
        <strain evidence="13 14">NIH1004</strain>
    </source>
</reference>
<dbReference type="EMBL" id="QUQM01000007">
    <property type="protein sequence ID" value="KAA8645956.1"/>
    <property type="molecule type" value="Genomic_DNA"/>
</dbReference>
<dbReference type="GO" id="GO:0005886">
    <property type="term" value="C:plasma membrane"/>
    <property type="evidence" value="ECO:0007669"/>
    <property type="project" value="TreeGrafter"/>
</dbReference>
<dbReference type="Gene3D" id="1.20.1720.10">
    <property type="entry name" value="Multidrug resistance protein D"/>
    <property type="match status" value="1"/>
</dbReference>
<comment type="function">
    <text evidence="6">Efflux pump; part of the gene cluster that mediates the biosynthesis of dothistromin (DOTH), a polyketide toxin very similar in structure to the aflatoxin precursor, versicolorin B. One function of dotC may be to transport early-stage dothistromin biosynthetic intermediates from the cytoplasm into vacuoles, thereby affecting the rate of dothistromin production.</text>
</comment>
<feature type="transmembrane region" description="Helical" evidence="10">
    <location>
        <begin position="378"/>
        <end position="401"/>
    </location>
</feature>
<dbReference type="InterPro" id="IPR020846">
    <property type="entry name" value="MFS_dom"/>
</dbReference>
<evidence type="ECO:0000256" key="7">
    <source>
        <dbReference type="ARBA" id="ARBA00069956"/>
    </source>
</evidence>
<dbReference type="AlphaFoldDB" id="A0A4S3J5J9"/>
<evidence type="ECO:0000256" key="8">
    <source>
        <dbReference type="ARBA" id="ARBA00083178"/>
    </source>
</evidence>
<dbReference type="Proteomes" id="UP000308092">
    <property type="component" value="Unassembled WGS sequence"/>
</dbReference>
<dbReference type="InterPro" id="IPR011701">
    <property type="entry name" value="MFS"/>
</dbReference>
<feature type="transmembrane region" description="Helical" evidence="10">
    <location>
        <begin position="150"/>
        <end position="169"/>
    </location>
</feature>
<organism evidence="13 14">
    <name type="scientific">Aspergillus tanneri</name>
    <dbReference type="NCBI Taxonomy" id="1220188"/>
    <lineage>
        <taxon>Eukaryota</taxon>
        <taxon>Fungi</taxon>
        <taxon>Dikarya</taxon>
        <taxon>Ascomycota</taxon>
        <taxon>Pezizomycotina</taxon>
        <taxon>Eurotiomycetes</taxon>
        <taxon>Eurotiomycetidae</taxon>
        <taxon>Eurotiales</taxon>
        <taxon>Aspergillaceae</taxon>
        <taxon>Aspergillus</taxon>
        <taxon>Aspergillus subgen. Circumdati</taxon>
    </lineage>
</organism>
<dbReference type="InterPro" id="IPR036259">
    <property type="entry name" value="MFS_trans_sf"/>
</dbReference>
<accession>A0A4S3J5J9</accession>
<dbReference type="PANTHER" id="PTHR23501">
    <property type="entry name" value="MAJOR FACILITATOR SUPERFAMILY"/>
    <property type="match status" value="1"/>
</dbReference>
<keyword evidence="5 10" id="KW-0472">Membrane</keyword>
<comment type="similarity">
    <text evidence="2">Belongs to the major facilitator superfamily. TCR/Tet family.</text>
</comment>
<evidence type="ECO:0000256" key="6">
    <source>
        <dbReference type="ARBA" id="ARBA00057269"/>
    </source>
</evidence>
<evidence type="ECO:0000256" key="1">
    <source>
        <dbReference type="ARBA" id="ARBA00004128"/>
    </source>
</evidence>
<feature type="transmembrane region" description="Helical" evidence="10">
    <location>
        <begin position="175"/>
        <end position="196"/>
    </location>
</feature>
<dbReference type="CDD" id="cd17502">
    <property type="entry name" value="MFS_Azr1_MDR_like"/>
    <property type="match status" value="1"/>
</dbReference>
<comment type="caution">
    <text evidence="13">The sequence shown here is derived from an EMBL/GenBank/DDBJ whole genome shotgun (WGS) entry which is preliminary data.</text>
</comment>
<dbReference type="RefSeq" id="XP_033425317.1">
    <property type="nucleotide sequence ID" value="XM_033572002.1"/>
</dbReference>
<evidence type="ECO:0000256" key="5">
    <source>
        <dbReference type="ARBA" id="ARBA00023136"/>
    </source>
</evidence>
<keyword evidence="14" id="KW-1185">Reference proteome</keyword>
<feature type="compositionally biased region" description="Polar residues" evidence="9">
    <location>
        <begin position="1"/>
        <end position="30"/>
    </location>
</feature>
<feature type="transmembrane region" description="Helical" evidence="10">
    <location>
        <begin position="553"/>
        <end position="570"/>
    </location>
</feature>
<dbReference type="Gene3D" id="1.20.1250.20">
    <property type="entry name" value="MFS general substrate transporter like domains"/>
    <property type="match status" value="1"/>
</dbReference>
<dbReference type="PANTHER" id="PTHR23501:SF102">
    <property type="entry name" value="DRUG TRANSPORTER, PUTATIVE (AFU_ORTHOLOGUE AFUA_3G08530)-RELATED"/>
    <property type="match status" value="1"/>
</dbReference>
<sequence length="613" mass="66472">MSGRQDPSSGTRGSQETGTSPVEAESSSVRISGLSEKHTPSPEHPTSDESKNHDGPGENVPSGEPLDRVPSQADKLGKKKIIIVMTALCLVLFLAALDMTIVSTAMPTMARYFHAKESGYSWMASSYMLANAASVSLWGKISDIWGRKPILLIANIIFLVGSLVCALAYNLPMILAGRAIQGAGGGGIIVLVNICVSDLFSVRDRPMYYGLFGSTWAIAGALGPIIGGAFTTNVTWRWCFYLNLPIGGFSFVMLLLFLKIEAGKTPLLAGLRSIDWSGVLLMIGGTLMFLFGLEFGGVSYPWDSPTVICLIIFGILTWALAMLNEWKVARYPVIPVRLFQNWHNVLVLVVCFCHSFVFISGSYYLPLYFQTVLFANPIMSGVYVLPMVLSLSVVSAAVGVVIKLTGRYHELIVVGMCLMTLGYGLLIDLKYYASWPRIIIYQIIGGIGTGPNFQAPLVALQANIHRADVAAATATFSFLRQASSAISIVLGTVVYQNILGQQMPHLVDSLGADMARAVTKTFSGSHGNLIKSLPEGQKTVVLNALTFTLSRMWIFYTAIAGFGFLVSLFIRPVELSQAHTITKTGLDELERARQEVLASKKSKSKPTPLKEDV</sequence>
<dbReference type="GO" id="GO:0005774">
    <property type="term" value="C:vacuolar membrane"/>
    <property type="evidence" value="ECO:0007669"/>
    <property type="project" value="UniProtKB-SubCell"/>
</dbReference>
<dbReference type="EMBL" id="SOSA01000668">
    <property type="protein sequence ID" value="THC89358.1"/>
    <property type="molecule type" value="Genomic_DNA"/>
</dbReference>
<feature type="transmembrane region" description="Helical" evidence="10">
    <location>
        <begin position="81"/>
        <end position="107"/>
    </location>
</feature>
<evidence type="ECO:0000256" key="3">
    <source>
        <dbReference type="ARBA" id="ARBA00022692"/>
    </source>
</evidence>
<gene>
    <name evidence="12" type="ORF">ATNIH1004_007377</name>
    <name evidence="13" type="ORF">EYZ11_011197</name>
</gene>
<dbReference type="GO" id="GO:0022857">
    <property type="term" value="F:transmembrane transporter activity"/>
    <property type="evidence" value="ECO:0007669"/>
    <property type="project" value="InterPro"/>
</dbReference>
<dbReference type="FunFam" id="1.20.1250.20:FF:000196">
    <property type="entry name" value="MFS toxin efflux pump (AflT)"/>
    <property type="match status" value="1"/>
</dbReference>
<feature type="transmembrane region" description="Helical" evidence="10">
    <location>
        <begin position="279"/>
        <end position="298"/>
    </location>
</feature>
<dbReference type="PROSITE" id="PS50850">
    <property type="entry name" value="MFS"/>
    <property type="match status" value="1"/>
</dbReference>
<dbReference type="SUPFAM" id="SSF103473">
    <property type="entry name" value="MFS general substrate transporter"/>
    <property type="match status" value="1"/>
</dbReference>
<evidence type="ECO:0000256" key="10">
    <source>
        <dbReference type="SAM" id="Phobius"/>
    </source>
</evidence>
<protein>
    <recommendedName>
        <fullName evidence="7">Efflux pump dotC</fullName>
    </recommendedName>
    <alternativeName>
        <fullName evidence="8">Dothistromin biosynthesis protein C</fullName>
    </alternativeName>
</protein>
<dbReference type="FunFam" id="1.20.1720.10:FF:000014">
    <property type="entry name" value="MFS drug transporter, putative"/>
    <property type="match status" value="1"/>
</dbReference>
<evidence type="ECO:0000313" key="15">
    <source>
        <dbReference type="Proteomes" id="UP000324241"/>
    </source>
</evidence>
<name>A0A4S3J5J9_9EURO</name>
<dbReference type="Pfam" id="PF07690">
    <property type="entry name" value="MFS_1"/>
    <property type="match status" value="1"/>
</dbReference>
<evidence type="ECO:0000313" key="13">
    <source>
        <dbReference type="EMBL" id="THC89358.1"/>
    </source>
</evidence>
<feature type="transmembrane region" description="Helical" evidence="10">
    <location>
        <begin position="408"/>
        <end position="427"/>
    </location>
</feature>
<evidence type="ECO:0000256" key="4">
    <source>
        <dbReference type="ARBA" id="ARBA00022989"/>
    </source>
</evidence>
<feature type="transmembrane region" description="Helical" evidence="10">
    <location>
        <begin position="345"/>
        <end position="366"/>
    </location>
</feature>
<feature type="transmembrane region" description="Helical" evidence="10">
    <location>
        <begin position="119"/>
        <end position="138"/>
    </location>
</feature>
<feature type="compositionally biased region" description="Basic and acidic residues" evidence="9">
    <location>
        <begin position="35"/>
        <end position="56"/>
    </location>
</feature>
<dbReference type="Proteomes" id="UP000324241">
    <property type="component" value="Unassembled WGS sequence"/>
</dbReference>
<evidence type="ECO:0000256" key="9">
    <source>
        <dbReference type="SAM" id="MobiDB-lite"/>
    </source>
</evidence>
<keyword evidence="3 10" id="KW-0812">Transmembrane</keyword>
<feature type="transmembrane region" description="Helical" evidence="10">
    <location>
        <begin position="235"/>
        <end position="258"/>
    </location>
</feature>
<comment type="subcellular location">
    <subcellularLocation>
        <location evidence="1">Vacuole membrane</location>
        <topology evidence="1">Multi-pass membrane protein</topology>
    </subcellularLocation>
</comment>
<dbReference type="VEuPathDB" id="FungiDB:EYZ11_011197"/>
<feature type="transmembrane region" description="Helical" evidence="10">
    <location>
        <begin position="208"/>
        <end position="229"/>
    </location>
</feature>
<keyword evidence="4 10" id="KW-1133">Transmembrane helix</keyword>
<proteinExistence type="inferred from homology"/>
<evidence type="ECO:0000259" key="11">
    <source>
        <dbReference type="PROSITE" id="PS50850"/>
    </source>
</evidence>
<feature type="transmembrane region" description="Helical" evidence="10">
    <location>
        <begin position="304"/>
        <end position="324"/>
    </location>
</feature>
<dbReference type="GeneID" id="54330079"/>